<protein>
    <submittedName>
        <fullName evidence="1">Uncharacterized protein</fullName>
    </submittedName>
</protein>
<comment type="caution">
    <text evidence="1">The sequence shown here is derived from an EMBL/GenBank/DDBJ whole genome shotgun (WGS) entry which is preliminary data.</text>
</comment>
<evidence type="ECO:0000313" key="1">
    <source>
        <dbReference type="EMBL" id="GMH71542.1"/>
    </source>
</evidence>
<dbReference type="Proteomes" id="UP001165122">
    <property type="component" value="Unassembled WGS sequence"/>
</dbReference>
<sequence length="167" mass="18570">MRMNSLNDDCLTKVYSFTRHMEDAIRVSMISGALEEITRCTNITGVGLKSLRGSTTLQSLDLRLEAYKGRKKPGPITTLSFKAIQPLISSMLSGNKGVPPSLEIVNLRHQHDGHHGFSQLTEMGYDEPWNKIVKLLALTSAIVKCHRKLAAILLGESYVYDATLRKV</sequence>
<evidence type="ECO:0000313" key="2">
    <source>
        <dbReference type="Proteomes" id="UP001165122"/>
    </source>
</evidence>
<gene>
    <name evidence="1" type="ORF">TrLO_g9088</name>
</gene>
<keyword evidence="2" id="KW-1185">Reference proteome</keyword>
<name>A0A9W7ALG7_9STRA</name>
<accession>A0A9W7ALG7</accession>
<organism evidence="1 2">
    <name type="scientific">Triparma laevis f. longispina</name>
    <dbReference type="NCBI Taxonomy" id="1714387"/>
    <lineage>
        <taxon>Eukaryota</taxon>
        <taxon>Sar</taxon>
        <taxon>Stramenopiles</taxon>
        <taxon>Ochrophyta</taxon>
        <taxon>Bolidophyceae</taxon>
        <taxon>Parmales</taxon>
        <taxon>Triparmaceae</taxon>
        <taxon>Triparma</taxon>
    </lineage>
</organism>
<reference evidence="2" key="1">
    <citation type="journal article" date="2023" name="Commun. Biol.">
        <title>Genome analysis of Parmales, the sister group of diatoms, reveals the evolutionary specialization of diatoms from phago-mixotrophs to photoautotrophs.</title>
        <authorList>
            <person name="Ban H."/>
            <person name="Sato S."/>
            <person name="Yoshikawa S."/>
            <person name="Yamada K."/>
            <person name="Nakamura Y."/>
            <person name="Ichinomiya M."/>
            <person name="Sato N."/>
            <person name="Blanc-Mathieu R."/>
            <person name="Endo H."/>
            <person name="Kuwata A."/>
            <person name="Ogata H."/>
        </authorList>
    </citation>
    <scope>NUCLEOTIDE SEQUENCE [LARGE SCALE GENOMIC DNA]</scope>
    <source>
        <strain evidence="2">NIES 3700</strain>
    </source>
</reference>
<dbReference type="EMBL" id="BRXW01000640">
    <property type="protein sequence ID" value="GMH71542.1"/>
    <property type="molecule type" value="Genomic_DNA"/>
</dbReference>
<dbReference type="AlphaFoldDB" id="A0A9W7ALG7"/>
<proteinExistence type="predicted"/>